<dbReference type="SUPFAM" id="SSF46785">
    <property type="entry name" value="Winged helix' DNA-binding domain"/>
    <property type="match status" value="1"/>
</dbReference>
<dbReference type="Proteomes" id="UP000318297">
    <property type="component" value="Unassembled WGS sequence"/>
</dbReference>
<proteinExistence type="predicted"/>
<dbReference type="Pfam" id="PF03551">
    <property type="entry name" value="PadR"/>
    <property type="match status" value="1"/>
</dbReference>
<dbReference type="EMBL" id="VIVQ01000002">
    <property type="protein sequence ID" value="TWE10415.1"/>
    <property type="molecule type" value="Genomic_DNA"/>
</dbReference>
<dbReference type="RefSeq" id="WP_145229359.1">
    <property type="nucleotide sequence ID" value="NZ_VIVQ01000002.1"/>
</dbReference>
<comment type="caution">
    <text evidence="2">The sequence shown here is derived from an EMBL/GenBank/DDBJ whole genome shotgun (WGS) entry which is preliminary data.</text>
</comment>
<accession>A0A561E479</accession>
<dbReference type="AlphaFoldDB" id="A0A561E479"/>
<reference evidence="2 3" key="1">
    <citation type="submission" date="2019-06" db="EMBL/GenBank/DDBJ databases">
        <title>Sequencing the genomes of 1000 actinobacteria strains.</title>
        <authorList>
            <person name="Klenk H.-P."/>
        </authorList>
    </citation>
    <scope>NUCLEOTIDE SEQUENCE [LARGE SCALE GENOMIC DNA]</scope>
    <source>
        <strain evidence="2 3">DSM 19560</strain>
    </source>
</reference>
<organism evidence="2 3">
    <name type="scientific">Rudaeicoccus suwonensis</name>
    <dbReference type="NCBI Taxonomy" id="657409"/>
    <lineage>
        <taxon>Bacteria</taxon>
        <taxon>Bacillati</taxon>
        <taxon>Actinomycetota</taxon>
        <taxon>Actinomycetes</taxon>
        <taxon>Micrococcales</taxon>
        <taxon>Dermacoccaceae</taxon>
        <taxon>Rudaeicoccus</taxon>
    </lineage>
</organism>
<protein>
    <submittedName>
        <fullName evidence="2">PadR family transcriptional regulator</fullName>
    </submittedName>
</protein>
<dbReference type="InterPro" id="IPR036388">
    <property type="entry name" value="WH-like_DNA-bd_sf"/>
</dbReference>
<dbReference type="InterPro" id="IPR036390">
    <property type="entry name" value="WH_DNA-bd_sf"/>
</dbReference>
<dbReference type="OrthoDB" id="122286at2"/>
<dbReference type="InterPro" id="IPR005149">
    <property type="entry name" value="Tscrpt_reg_PadR_N"/>
</dbReference>
<dbReference type="PANTHER" id="PTHR43252">
    <property type="entry name" value="TRANSCRIPTIONAL REGULATOR YQJI"/>
    <property type="match status" value="1"/>
</dbReference>
<evidence type="ECO:0000313" key="3">
    <source>
        <dbReference type="Proteomes" id="UP000318297"/>
    </source>
</evidence>
<dbReference type="PANTHER" id="PTHR43252:SF2">
    <property type="entry name" value="TRANSCRIPTION REGULATOR, PADR-LIKE FAMILY"/>
    <property type="match status" value="1"/>
</dbReference>
<evidence type="ECO:0000259" key="1">
    <source>
        <dbReference type="Pfam" id="PF03551"/>
    </source>
</evidence>
<evidence type="ECO:0000313" key="2">
    <source>
        <dbReference type="EMBL" id="TWE10415.1"/>
    </source>
</evidence>
<name>A0A561E479_9MICO</name>
<sequence length="187" mass="20067">MPKSTRTRSGALNLAALTVLGVIGEGPTHGFAIVGLCGADGQLGHVWRFSPAVVYRELAHLVDVGLVHEDGVDTDGPGPARTIVVITPEGEKVRSEWLARPVQRARDVRSEFLLKLALLDRSNIDSGALLAVQREVMAQRSASLRDEIAAAAPGFERTLLLWRLTSTQAVVDFLSTVGAQRAGQDPR</sequence>
<gene>
    <name evidence="2" type="ORF">BKA23_2776</name>
</gene>
<dbReference type="Gene3D" id="1.10.10.10">
    <property type="entry name" value="Winged helix-like DNA-binding domain superfamily/Winged helix DNA-binding domain"/>
    <property type="match status" value="1"/>
</dbReference>
<feature type="domain" description="Transcription regulator PadR N-terminal" evidence="1">
    <location>
        <begin position="19"/>
        <end position="94"/>
    </location>
</feature>
<keyword evidence="3" id="KW-1185">Reference proteome</keyword>